<dbReference type="InterPro" id="IPR051557">
    <property type="entry name" value="NipSnap_domain"/>
</dbReference>
<dbReference type="PANTHER" id="PTHR21017:SF17">
    <property type="entry name" value="PROTEIN NIPSNAP"/>
    <property type="match status" value="1"/>
</dbReference>
<dbReference type="InterPro" id="IPR011008">
    <property type="entry name" value="Dimeric_a/b-barrel"/>
</dbReference>
<dbReference type="Pfam" id="PF07978">
    <property type="entry name" value="NIPSNAP"/>
    <property type="match status" value="2"/>
</dbReference>
<dbReference type="RefSeq" id="WP_247293040.1">
    <property type="nucleotide sequence ID" value="NZ_JAKNRW010000024.1"/>
</dbReference>
<comment type="caution">
    <text evidence="3">The sequence shown here is derived from an EMBL/GenBank/DDBJ whole genome shotgun (WGS) entry which is preliminary data.</text>
</comment>
<protein>
    <submittedName>
        <fullName evidence="3">NIPSNAP family protein</fullName>
    </submittedName>
</protein>
<dbReference type="InterPro" id="IPR012577">
    <property type="entry name" value="NIPSNAP"/>
</dbReference>
<dbReference type="PANTHER" id="PTHR21017">
    <property type="entry name" value="NIPSNAP-RELATED"/>
    <property type="match status" value="1"/>
</dbReference>
<evidence type="ECO:0000313" key="3">
    <source>
        <dbReference type="EMBL" id="MCK1792827.1"/>
    </source>
</evidence>
<sequence>MKLYELITFTVRVRTVATAMECLEQKLRSANAGGELMGCWASEIGPLNQIAVLRGFTDEASRQAERERYLSSADAFGIEAYLLNMRVENYSLFPFIEPLPAGRHGPFYELRMYDLVPSGLAPTIEGWKKAVTPRTAEQYSPVYAAFYATDGQLPRYLHIWPYASLEQRLDVRTRAVKDGVWPPENSGPQLLDMHSTIYLPASFSPLQ</sequence>
<accession>A0ABT0F4A6</accession>
<evidence type="ECO:0000259" key="2">
    <source>
        <dbReference type="Pfam" id="PF07978"/>
    </source>
</evidence>
<dbReference type="EMBL" id="JAKNRW010000024">
    <property type="protein sequence ID" value="MCK1792827.1"/>
    <property type="molecule type" value="Genomic_DNA"/>
</dbReference>
<name>A0ABT0F4A6_9PSED</name>
<keyword evidence="4" id="KW-1185">Reference proteome</keyword>
<evidence type="ECO:0000313" key="4">
    <source>
        <dbReference type="Proteomes" id="UP001299876"/>
    </source>
</evidence>
<comment type="similarity">
    <text evidence="1">Belongs to the NipSnap family.</text>
</comment>
<feature type="domain" description="NIPSNAP" evidence="2">
    <location>
        <begin position="108"/>
        <end position="205"/>
    </location>
</feature>
<organism evidence="3 4">
    <name type="scientific">Pseudomonas violetae</name>
    <dbReference type="NCBI Taxonomy" id="2915813"/>
    <lineage>
        <taxon>Bacteria</taxon>
        <taxon>Pseudomonadati</taxon>
        <taxon>Pseudomonadota</taxon>
        <taxon>Gammaproteobacteria</taxon>
        <taxon>Pseudomonadales</taxon>
        <taxon>Pseudomonadaceae</taxon>
        <taxon>Pseudomonas</taxon>
    </lineage>
</organism>
<feature type="domain" description="NIPSNAP" evidence="2">
    <location>
        <begin position="4"/>
        <end position="73"/>
    </location>
</feature>
<gene>
    <name evidence="3" type="ORF">L9059_22135</name>
</gene>
<reference evidence="3 4" key="1">
    <citation type="submission" date="2022-02" db="EMBL/GenBank/DDBJ databases">
        <title>Comparative genomics of the first Antarctic Pseudomonas spp. capable of biotransforming 2,4,6-Trinitrotoluene.</title>
        <authorList>
            <person name="Cabrera M.A."/>
            <person name="Marquez S.L."/>
            <person name="Perez-Donoso J.M."/>
        </authorList>
    </citation>
    <scope>NUCLEOTIDE SEQUENCE [LARGE SCALE GENOMIC DNA]</scope>
    <source>
        <strain evidence="3 4">TNT19</strain>
    </source>
</reference>
<proteinExistence type="inferred from homology"/>
<dbReference type="SUPFAM" id="SSF54909">
    <property type="entry name" value="Dimeric alpha+beta barrel"/>
    <property type="match status" value="2"/>
</dbReference>
<dbReference type="Gene3D" id="3.30.70.100">
    <property type="match status" value="2"/>
</dbReference>
<evidence type="ECO:0000256" key="1">
    <source>
        <dbReference type="ARBA" id="ARBA00005291"/>
    </source>
</evidence>
<dbReference type="Proteomes" id="UP001299876">
    <property type="component" value="Unassembled WGS sequence"/>
</dbReference>